<reference evidence="1" key="2">
    <citation type="submission" date="2022-01" db="EMBL/GenBank/DDBJ databases">
        <authorList>
            <person name="Yamashiro T."/>
            <person name="Shiraishi A."/>
            <person name="Satake H."/>
            <person name="Nakayama K."/>
        </authorList>
    </citation>
    <scope>NUCLEOTIDE SEQUENCE</scope>
</reference>
<comment type="caution">
    <text evidence="1">The sequence shown here is derived from an EMBL/GenBank/DDBJ whole genome shotgun (WGS) entry which is preliminary data.</text>
</comment>
<name>A0ABQ4XTZ7_9ASTR</name>
<accession>A0ABQ4XTZ7</accession>
<sequence length="195" mass="21482">MAEGLSGRMLMEHRDAQGQGVFTSRAWRRLFEIRGPLLHELILEFFSTFRFGDAVLDVDTTRALQRSQALKKVAVTDLFDPRGMDVGSVNILYLLARYLRLFALGRKQGDMISGAPGPERQQVVATGATKTSEDAPIVDEDASVVLAPMQAPQLPPPIGGPANTMAQRLGTKVRLVRGGRLWLKRSTRRVERGVG</sequence>
<reference evidence="1" key="1">
    <citation type="journal article" date="2022" name="Int. J. Mol. Sci.">
        <title>Draft Genome of Tanacetum Coccineum: Genomic Comparison of Closely Related Tanacetum-Family Plants.</title>
        <authorList>
            <person name="Yamashiro T."/>
            <person name="Shiraishi A."/>
            <person name="Nakayama K."/>
            <person name="Satake H."/>
        </authorList>
    </citation>
    <scope>NUCLEOTIDE SEQUENCE</scope>
</reference>
<evidence type="ECO:0000313" key="1">
    <source>
        <dbReference type="EMBL" id="GJS68480.1"/>
    </source>
</evidence>
<dbReference type="Proteomes" id="UP001151760">
    <property type="component" value="Unassembled WGS sequence"/>
</dbReference>
<dbReference type="EMBL" id="BQNB010009794">
    <property type="protein sequence ID" value="GJS68480.1"/>
    <property type="molecule type" value="Genomic_DNA"/>
</dbReference>
<evidence type="ECO:0000313" key="2">
    <source>
        <dbReference type="Proteomes" id="UP001151760"/>
    </source>
</evidence>
<keyword evidence="2" id="KW-1185">Reference proteome</keyword>
<protein>
    <submittedName>
        <fullName evidence="1">Uncharacterized protein</fullName>
    </submittedName>
</protein>
<gene>
    <name evidence="1" type="ORF">Tco_0683045</name>
</gene>
<organism evidence="1 2">
    <name type="scientific">Tanacetum coccineum</name>
    <dbReference type="NCBI Taxonomy" id="301880"/>
    <lineage>
        <taxon>Eukaryota</taxon>
        <taxon>Viridiplantae</taxon>
        <taxon>Streptophyta</taxon>
        <taxon>Embryophyta</taxon>
        <taxon>Tracheophyta</taxon>
        <taxon>Spermatophyta</taxon>
        <taxon>Magnoliopsida</taxon>
        <taxon>eudicotyledons</taxon>
        <taxon>Gunneridae</taxon>
        <taxon>Pentapetalae</taxon>
        <taxon>asterids</taxon>
        <taxon>campanulids</taxon>
        <taxon>Asterales</taxon>
        <taxon>Asteraceae</taxon>
        <taxon>Asteroideae</taxon>
        <taxon>Anthemideae</taxon>
        <taxon>Anthemidinae</taxon>
        <taxon>Tanacetum</taxon>
    </lineage>
</organism>
<proteinExistence type="predicted"/>